<keyword evidence="2" id="KW-0732">Signal</keyword>
<feature type="chain" id="PRO_5037042855" evidence="2">
    <location>
        <begin position="22"/>
        <end position="282"/>
    </location>
</feature>
<evidence type="ECO:0000256" key="2">
    <source>
        <dbReference type="SAM" id="SignalP"/>
    </source>
</evidence>
<name>A0A915N0F7_MELJA</name>
<feature type="region of interest" description="Disordered" evidence="1">
    <location>
        <begin position="262"/>
        <end position="282"/>
    </location>
</feature>
<protein>
    <submittedName>
        <fullName evidence="4">Uncharacterized protein</fullName>
    </submittedName>
</protein>
<proteinExistence type="predicted"/>
<feature type="compositionally biased region" description="Polar residues" evidence="1">
    <location>
        <begin position="272"/>
        <end position="282"/>
    </location>
</feature>
<keyword evidence="3" id="KW-1185">Reference proteome</keyword>
<feature type="signal peptide" evidence="2">
    <location>
        <begin position="1"/>
        <end position="21"/>
    </location>
</feature>
<reference evidence="4" key="1">
    <citation type="submission" date="2022-11" db="UniProtKB">
        <authorList>
            <consortium name="WormBaseParasite"/>
        </authorList>
    </citation>
    <scope>IDENTIFICATION</scope>
</reference>
<evidence type="ECO:0000313" key="4">
    <source>
        <dbReference type="WBParaSite" id="scaffold5909_cov266.g10166"/>
    </source>
</evidence>
<dbReference type="Proteomes" id="UP000887561">
    <property type="component" value="Unplaced"/>
</dbReference>
<dbReference type="AlphaFoldDB" id="A0A915N0F7"/>
<dbReference type="WBParaSite" id="scaffold5909_cov266.g10166">
    <property type="protein sequence ID" value="scaffold5909_cov266.g10166"/>
    <property type="gene ID" value="scaffold5909_cov266.g10166"/>
</dbReference>
<evidence type="ECO:0000256" key="1">
    <source>
        <dbReference type="SAM" id="MobiDB-lite"/>
    </source>
</evidence>
<evidence type="ECO:0000313" key="3">
    <source>
        <dbReference type="Proteomes" id="UP000887561"/>
    </source>
</evidence>
<sequence>MGLSSTTVFCFLQLFFICVTADGYSIGYILNNTVEEESNITSTKNEQPIIITSQSSIPVEDLSTSIPIKVFKALLMDNNATTNNSSTTEEESAEAENFLNEIISDEEFTQKEEYFENDTITTTEFLVDNTSIITSTMDTINSFVDTKNDSYLIVSSTEMAPQFSLNNQSFSTPSNASISSPTFNDSTTALNVTSSPFKKSLFLIILLVLCCRKPAAPVIIVEEEKTIIIKESRYTSNPSDIEMGEENRPNNFMAMRSTFVTTSGSEDYDPTGLTNISEESET</sequence>
<organism evidence="3 4">
    <name type="scientific">Meloidogyne javanica</name>
    <name type="common">Root-knot nematode worm</name>
    <dbReference type="NCBI Taxonomy" id="6303"/>
    <lineage>
        <taxon>Eukaryota</taxon>
        <taxon>Metazoa</taxon>
        <taxon>Ecdysozoa</taxon>
        <taxon>Nematoda</taxon>
        <taxon>Chromadorea</taxon>
        <taxon>Rhabditida</taxon>
        <taxon>Tylenchina</taxon>
        <taxon>Tylenchomorpha</taxon>
        <taxon>Tylenchoidea</taxon>
        <taxon>Meloidogynidae</taxon>
        <taxon>Meloidogyninae</taxon>
        <taxon>Meloidogyne</taxon>
        <taxon>Meloidogyne incognita group</taxon>
    </lineage>
</organism>
<accession>A0A915N0F7</accession>